<dbReference type="CDD" id="cd04647">
    <property type="entry name" value="LbH_MAT_like"/>
    <property type="match status" value="1"/>
</dbReference>
<dbReference type="InterPro" id="IPR050179">
    <property type="entry name" value="Trans_hexapeptide_repeat"/>
</dbReference>
<dbReference type="Gene3D" id="2.160.10.10">
    <property type="entry name" value="Hexapeptide repeat proteins"/>
    <property type="match status" value="1"/>
</dbReference>
<evidence type="ECO:0000256" key="1">
    <source>
        <dbReference type="ARBA" id="ARBA00007274"/>
    </source>
</evidence>
<evidence type="ECO:0000256" key="2">
    <source>
        <dbReference type="ARBA" id="ARBA00022679"/>
    </source>
</evidence>
<dbReference type="SUPFAM" id="SSF51161">
    <property type="entry name" value="Trimeric LpxA-like enzymes"/>
    <property type="match status" value="1"/>
</dbReference>
<comment type="similarity">
    <text evidence="1">Belongs to the transferase hexapeptide repeat family.</text>
</comment>
<dbReference type="AlphaFoldDB" id="A0A076PIV1"/>
<dbReference type="HOGENOM" id="CLU_051638_8_1_4"/>
<dbReference type="KEGG" id="ctes:O987_02329"/>
<dbReference type="InterPro" id="IPR011004">
    <property type="entry name" value="Trimer_LpxA-like_sf"/>
</dbReference>
<protein>
    <submittedName>
        <fullName evidence="4">Acetyltransferase (Isoleucine patch superfamily )</fullName>
    </submittedName>
</protein>
<reference evidence="4 5" key="1">
    <citation type="journal article" date="2014" name="Genome Announc.">
        <title>Complete Genome Sequence of Polychlorinated Biphenyl Degrader Comamonas testosteroni TK102 (NBRC 109938).</title>
        <authorList>
            <person name="Fukuda K."/>
            <person name="Hosoyama A."/>
            <person name="Tsuchikane K."/>
            <person name="Ohji S."/>
            <person name="Yamazoe A."/>
            <person name="Fujita N."/>
            <person name="Shintani M."/>
            <person name="Kimbara K."/>
        </authorList>
    </citation>
    <scope>NUCLEOTIDE SEQUENCE [LARGE SCALE GENOMIC DNA]</scope>
    <source>
        <strain evidence="4">TK102</strain>
    </source>
</reference>
<accession>A0A076PIV1</accession>
<organism evidence="4 5">
    <name type="scientific">Comamonas testosteroni TK102</name>
    <dbReference type="NCBI Taxonomy" id="1392005"/>
    <lineage>
        <taxon>Bacteria</taxon>
        <taxon>Pseudomonadati</taxon>
        <taxon>Pseudomonadota</taxon>
        <taxon>Betaproteobacteria</taxon>
        <taxon>Burkholderiales</taxon>
        <taxon>Comamonadaceae</taxon>
        <taxon>Comamonas</taxon>
    </lineage>
</organism>
<evidence type="ECO:0000313" key="5">
    <source>
        <dbReference type="Proteomes" id="UP000028782"/>
    </source>
</evidence>
<evidence type="ECO:0000313" key="4">
    <source>
        <dbReference type="EMBL" id="AIJ44656.1"/>
    </source>
</evidence>
<dbReference type="PANTHER" id="PTHR43300:SF12">
    <property type="entry name" value="CHLORAMPHENICOL ACETYLTRANSFERASE"/>
    <property type="match status" value="1"/>
</dbReference>
<dbReference type="Proteomes" id="UP000028782">
    <property type="component" value="Chromosome"/>
</dbReference>
<dbReference type="RefSeq" id="WP_080731430.1">
    <property type="nucleotide sequence ID" value="NZ_CP006704.1"/>
</dbReference>
<evidence type="ECO:0000256" key="3">
    <source>
        <dbReference type="ARBA" id="ARBA00023315"/>
    </source>
</evidence>
<keyword evidence="3" id="KW-0012">Acyltransferase</keyword>
<name>A0A076PIV1_COMTE</name>
<gene>
    <name evidence="4" type="ORF">O987_02329</name>
</gene>
<keyword evidence="2 4" id="KW-0808">Transferase</keyword>
<dbReference type="EMBL" id="CP006704">
    <property type="protein sequence ID" value="AIJ44656.1"/>
    <property type="molecule type" value="Genomic_DNA"/>
</dbReference>
<dbReference type="GO" id="GO:0016746">
    <property type="term" value="F:acyltransferase activity"/>
    <property type="evidence" value="ECO:0007669"/>
    <property type="project" value="UniProtKB-KW"/>
</dbReference>
<sequence>MAFLTQDQINDIGFKYVGKNVKISEKASIYNPDRIQIGDNSRIDDFCIISGTLIIGRNVHIATFCNVVGGEPGITLEDFSGLAFGCHVFTQSDSYAGDALTNPTVPQRYRKETKKPILIKKHSIVGTNSIIFPGVILAEGTSVGANSMVTKSTKEWTIYFGNPAKIIRSRKQDALRLEKEYLESEENR</sequence>
<dbReference type="PANTHER" id="PTHR43300">
    <property type="entry name" value="ACETYLTRANSFERASE"/>
    <property type="match status" value="1"/>
</dbReference>
<proteinExistence type="inferred from homology"/>